<name>A0A418X474_9BURK</name>
<dbReference type="OrthoDB" id="9128325at2"/>
<evidence type="ECO:0008006" key="3">
    <source>
        <dbReference type="Google" id="ProtNLM"/>
    </source>
</evidence>
<reference evidence="1 2" key="1">
    <citation type="submission" date="2018-09" db="EMBL/GenBank/DDBJ databases">
        <authorList>
            <person name="Zhu H."/>
        </authorList>
    </citation>
    <scope>NUCLEOTIDE SEQUENCE [LARGE SCALE GENOMIC DNA]</scope>
    <source>
        <strain evidence="1 2">K2R10-39</strain>
    </source>
</reference>
<dbReference type="RefSeq" id="WP_119740472.1">
    <property type="nucleotide sequence ID" value="NZ_QYUN01000002.1"/>
</dbReference>
<protein>
    <recommendedName>
        <fullName evidence="3">IS1 family transposase</fullName>
    </recommendedName>
</protein>
<evidence type="ECO:0000313" key="1">
    <source>
        <dbReference type="EMBL" id="RJG07216.1"/>
    </source>
</evidence>
<evidence type="ECO:0000313" key="2">
    <source>
        <dbReference type="Proteomes" id="UP000285190"/>
    </source>
</evidence>
<dbReference type="AlphaFoldDB" id="A0A418X474"/>
<comment type="caution">
    <text evidence="1">The sequence shown here is derived from an EMBL/GenBank/DDBJ whole genome shotgun (WGS) entry which is preliminary data.</text>
</comment>
<accession>A0A418X474</accession>
<organism evidence="1 2">
    <name type="scientific">Noviherbaspirillum cavernae</name>
    <dbReference type="NCBI Taxonomy" id="2320862"/>
    <lineage>
        <taxon>Bacteria</taxon>
        <taxon>Pseudomonadati</taxon>
        <taxon>Pseudomonadota</taxon>
        <taxon>Betaproteobacteria</taxon>
        <taxon>Burkholderiales</taxon>
        <taxon>Oxalobacteraceae</taxon>
        <taxon>Noviherbaspirillum</taxon>
    </lineage>
</organism>
<proteinExistence type="predicted"/>
<keyword evidence="2" id="KW-1185">Reference proteome</keyword>
<sequence length="425" mass="48636">MQSNLAIVEEMMRLAAYLDAPTDFSCSNRECSHFGLPQTEEKRRYVKFGKTKSGIPRFKCLACGKVASVGQAKATQRQRITHKNRDIFMLLVNKSPLRRISAVTGLTMQTVFRKIDFIYQQCQRFAGDRERQLTEHDLNTRYICVDRQNHIVNWASRKDRRNVALQAIGSADLESGYVFGMHLNFDGELDPELVAEDMMRFGDHHLAQPFRRYARVWLERDYAEAASRNKSDSARKRALRQTKKDGKDALSAEIVATYEVALEREDIEASHAPSAEETVPRAGMQVHEQVSMNAHIQLVSRLLYRAKKLRFFMDQESGLRAAVMAAVGDRIKARTADAFYVKVMKESTVDAKRQATKVAKERFESAKTAYPGLSDHEMKMLLVKEEMQRMASIGKWNDRWLSQPTTHYDGTGQASLLAHRHGRLR</sequence>
<gene>
    <name evidence="1" type="ORF">D3870_15505</name>
</gene>
<dbReference type="Proteomes" id="UP000285190">
    <property type="component" value="Unassembled WGS sequence"/>
</dbReference>
<dbReference type="EMBL" id="QYUN01000002">
    <property type="protein sequence ID" value="RJG07216.1"/>
    <property type="molecule type" value="Genomic_DNA"/>
</dbReference>